<evidence type="ECO:0000313" key="3">
    <source>
        <dbReference type="Proteomes" id="UP001146120"/>
    </source>
</evidence>
<accession>A0AAV2ZC83</accession>
<feature type="transmembrane region" description="Helical" evidence="1">
    <location>
        <begin position="267"/>
        <end position="289"/>
    </location>
</feature>
<proteinExistence type="predicted"/>
<reference evidence="2" key="2">
    <citation type="journal article" date="2023" name="Microbiol Resour">
        <title>Decontamination and Annotation of the Draft Genome Sequence of the Oomycete Lagenidium giganteum ARSEF 373.</title>
        <authorList>
            <person name="Morgan W.R."/>
            <person name="Tartar A."/>
        </authorList>
    </citation>
    <scope>NUCLEOTIDE SEQUENCE</scope>
    <source>
        <strain evidence="2">ARSEF 373</strain>
    </source>
</reference>
<organism evidence="2 3">
    <name type="scientific">Lagenidium giganteum</name>
    <dbReference type="NCBI Taxonomy" id="4803"/>
    <lineage>
        <taxon>Eukaryota</taxon>
        <taxon>Sar</taxon>
        <taxon>Stramenopiles</taxon>
        <taxon>Oomycota</taxon>
        <taxon>Peronosporomycetes</taxon>
        <taxon>Pythiales</taxon>
        <taxon>Pythiaceae</taxon>
    </lineage>
</organism>
<keyword evidence="1" id="KW-1133">Transmembrane helix</keyword>
<dbReference type="Proteomes" id="UP001146120">
    <property type="component" value="Unassembled WGS sequence"/>
</dbReference>
<feature type="transmembrane region" description="Helical" evidence="1">
    <location>
        <begin position="354"/>
        <end position="373"/>
    </location>
</feature>
<feature type="transmembrane region" description="Helical" evidence="1">
    <location>
        <begin position="417"/>
        <end position="436"/>
    </location>
</feature>
<evidence type="ECO:0000313" key="2">
    <source>
        <dbReference type="EMBL" id="DBA05038.1"/>
    </source>
</evidence>
<name>A0AAV2ZC83_9STRA</name>
<comment type="caution">
    <text evidence="2">The sequence shown here is derived from an EMBL/GenBank/DDBJ whole genome shotgun (WGS) entry which is preliminary data.</text>
</comment>
<keyword evidence="3" id="KW-1185">Reference proteome</keyword>
<reference evidence="2" key="1">
    <citation type="submission" date="2022-11" db="EMBL/GenBank/DDBJ databases">
        <authorList>
            <person name="Morgan W.R."/>
            <person name="Tartar A."/>
        </authorList>
    </citation>
    <scope>NUCLEOTIDE SEQUENCE</scope>
    <source>
        <strain evidence="2">ARSEF 373</strain>
    </source>
</reference>
<sequence length="544" mass="60765">MLDNQHTIWSAQVVQSFDNVSATPCLYIDSANTLDRCYFDLPITGAGVLAGATCRVFNPLNFGRADPVGALFANCTFPNKTSLYLPNDQFATALWSLQTASPERECLEYLGEGIIFPCDKHVTMNGRVIHHRISHTEPSTWCREFGGYFIYDKDQGKQVVLIANVSMDGNEQSLVSLELDVARPVFNLYEITWCSSTIRIGGTASHISTFAFYGSTTAPWTARTSRSAKENSVVYDQQRQLYNVTTWHAADGDLTQIRTWLKDGLRVLVLLLIIYYRVSSIYLPLYLVYARQAQSLPAMMFRRGFGVVLHKRERRSVLMLGLLATEALLSCEDIVMLCQQIVNTDSKSYVTKILKFMSISRIVWLPALALLLISRGYHLMTRGNFLGPKAEDVFLLSCPAVWIYIPSYLYLQLFGLFSVIAVISTWIIGTLVQYIANGNSLMVCLYSGKWTSSHEDYAPNASSLAKVLTESNLGILTTEAEQITSVKLHNTHQTEALNVAAEGFICLVYGPHQGKSVAFHRDVTLESLMGYTARPGWLGVPDLQ</sequence>
<dbReference type="AlphaFoldDB" id="A0AAV2ZC83"/>
<keyword evidence="1" id="KW-0812">Transmembrane</keyword>
<gene>
    <name evidence="2" type="ORF">N0F65_000726</name>
</gene>
<protein>
    <submittedName>
        <fullName evidence="2">Uncharacterized protein</fullName>
    </submittedName>
</protein>
<keyword evidence="1" id="KW-0472">Membrane</keyword>
<dbReference type="EMBL" id="DAKRPA010000003">
    <property type="protein sequence ID" value="DBA05038.1"/>
    <property type="molecule type" value="Genomic_DNA"/>
</dbReference>
<evidence type="ECO:0000256" key="1">
    <source>
        <dbReference type="SAM" id="Phobius"/>
    </source>
</evidence>